<accession>A0ABW8SIB1</accession>
<gene>
    <name evidence="1" type="ORF">ACJDU8_07030</name>
</gene>
<dbReference type="Proteomes" id="UP001623660">
    <property type="component" value="Unassembled WGS sequence"/>
</dbReference>
<keyword evidence="2" id="KW-1185">Reference proteome</keyword>
<protein>
    <submittedName>
        <fullName evidence="1">Uncharacterized protein</fullName>
    </submittedName>
</protein>
<evidence type="ECO:0000313" key="1">
    <source>
        <dbReference type="EMBL" id="MFL0195318.1"/>
    </source>
</evidence>
<name>A0ABW8SIB1_9CLOT</name>
<dbReference type="RefSeq" id="WP_406791438.1">
    <property type="nucleotide sequence ID" value="NZ_JBJHZX010000008.1"/>
</dbReference>
<comment type="caution">
    <text evidence="1">The sequence shown here is derived from an EMBL/GenBank/DDBJ whole genome shotgun (WGS) entry which is preliminary data.</text>
</comment>
<evidence type="ECO:0000313" key="2">
    <source>
        <dbReference type="Proteomes" id="UP001623660"/>
    </source>
</evidence>
<reference evidence="1 2" key="1">
    <citation type="submission" date="2024-11" db="EMBL/GenBank/DDBJ databases">
        <authorList>
            <person name="Heng Y.C."/>
            <person name="Lim A.C.H."/>
            <person name="Lee J.K.Y."/>
            <person name="Kittelmann S."/>
        </authorList>
    </citation>
    <scope>NUCLEOTIDE SEQUENCE [LARGE SCALE GENOMIC DNA]</scope>
    <source>
        <strain evidence="1 2">WILCCON 0269</strain>
    </source>
</reference>
<sequence length="96" mass="11353">MLEKKLKSIFKGVKVIAPKDLGEDAIYNIVCNLLISYNLELNIVDFDCKMIYKRGYQYKEVWDDDYVMSFTIVSQHKYTVDTEDEEIEFCEFAIEC</sequence>
<dbReference type="EMBL" id="JBJHZX010000008">
    <property type="protein sequence ID" value="MFL0195318.1"/>
    <property type="molecule type" value="Genomic_DNA"/>
</dbReference>
<proteinExistence type="predicted"/>
<organism evidence="1 2">
    <name type="scientific">Candidatus Clostridium eludens</name>
    <dbReference type="NCBI Taxonomy" id="3381663"/>
    <lineage>
        <taxon>Bacteria</taxon>
        <taxon>Bacillati</taxon>
        <taxon>Bacillota</taxon>
        <taxon>Clostridia</taxon>
        <taxon>Eubacteriales</taxon>
        <taxon>Clostridiaceae</taxon>
        <taxon>Clostridium</taxon>
    </lineage>
</organism>